<dbReference type="InterPro" id="IPR003593">
    <property type="entry name" value="AAA+_ATPase"/>
</dbReference>
<dbReference type="Pfam" id="PF17862">
    <property type="entry name" value="AAA_lid_3"/>
    <property type="match status" value="1"/>
</dbReference>
<evidence type="ECO:0000313" key="3">
    <source>
        <dbReference type="EMBL" id="KJE89485.1"/>
    </source>
</evidence>
<reference evidence="4" key="1">
    <citation type="submission" date="2011-02" db="EMBL/GenBank/DDBJ databases">
        <title>The Genome Sequence of Capsaspora owczarzaki ATCC 30864.</title>
        <authorList>
            <person name="Russ C."/>
            <person name="Cuomo C."/>
            <person name="Burger G."/>
            <person name="Gray M.W."/>
            <person name="Holland P.W.H."/>
            <person name="King N."/>
            <person name="Lang F.B.F."/>
            <person name="Roger A.J."/>
            <person name="Ruiz-Trillo I."/>
            <person name="Young S.K."/>
            <person name="Zeng Q."/>
            <person name="Gargeya S."/>
            <person name="Alvarado L."/>
            <person name="Berlin A."/>
            <person name="Chapman S.B."/>
            <person name="Chen Z."/>
            <person name="Freedman E."/>
            <person name="Gellesch M."/>
            <person name="Goldberg J."/>
            <person name="Griggs A."/>
            <person name="Gujja S."/>
            <person name="Heilman E."/>
            <person name="Heiman D."/>
            <person name="Howarth C."/>
            <person name="Mehta T."/>
            <person name="Neiman D."/>
            <person name="Pearson M."/>
            <person name="Roberts A."/>
            <person name="Saif S."/>
            <person name="Shea T."/>
            <person name="Shenoy N."/>
            <person name="Sisk P."/>
            <person name="Stolte C."/>
            <person name="Sykes S."/>
            <person name="White J."/>
            <person name="Yandava C."/>
            <person name="Haas B."/>
            <person name="Nusbaum C."/>
            <person name="Birren B."/>
        </authorList>
    </citation>
    <scope>NUCLEOTIDE SEQUENCE</scope>
    <source>
        <strain evidence="4">ATCC 30864</strain>
    </source>
</reference>
<keyword evidence="4" id="KW-1185">Reference proteome</keyword>
<feature type="compositionally biased region" description="Acidic residues" evidence="1">
    <location>
        <begin position="368"/>
        <end position="379"/>
    </location>
</feature>
<dbReference type="Pfam" id="PF00004">
    <property type="entry name" value="AAA"/>
    <property type="match status" value="3"/>
</dbReference>
<dbReference type="PANTHER" id="PTHR23077:SF117">
    <property type="entry name" value="AAA+ ATPASE DOMAIN-CONTAINING PROTEIN"/>
    <property type="match status" value="1"/>
</dbReference>
<proteinExistence type="predicted"/>
<dbReference type="AlphaFoldDB" id="A0A0D2WI55"/>
<feature type="compositionally biased region" description="Basic and acidic residues" evidence="1">
    <location>
        <begin position="55"/>
        <end position="64"/>
    </location>
</feature>
<dbReference type="SMART" id="SM00382">
    <property type="entry name" value="AAA"/>
    <property type="match status" value="2"/>
</dbReference>
<dbReference type="PhylomeDB" id="A0A0D2WI55"/>
<dbReference type="InterPro" id="IPR041569">
    <property type="entry name" value="AAA_lid_3"/>
</dbReference>
<dbReference type="EMBL" id="KE346360">
    <property type="protein sequence ID" value="KJE89485.1"/>
    <property type="molecule type" value="Genomic_DNA"/>
</dbReference>
<feature type="region of interest" description="Disordered" evidence="1">
    <location>
        <begin position="42"/>
        <end position="106"/>
    </location>
</feature>
<dbReference type="InterPro" id="IPR003959">
    <property type="entry name" value="ATPase_AAA_core"/>
</dbReference>
<dbReference type="Gene3D" id="3.40.50.300">
    <property type="entry name" value="P-loop containing nucleotide triphosphate hydrolases"/>
    <property type="match status" value="3"/>
</dbReference>
<sequence length="955" mass="100508">MSLSRVRLCIGGLPASGALSTRDLDFVAAIPSPAAIRAILLQASQQQQQSQSGSSKKEDGRATENDSDYESDTDDHADADADDAAESGDDGIEADQAEDDDDESKPRVALTAKQLVLVPLTSPQLPPAASHAHGNHHHQHQSAVAGAGVRVASSMVRVADAQLVCANLVPAATLKSNPDATQLRAQALSQMGSGPRKLEALNPWTCGAHVAEGMLTDKTSVVLSTVVPDDDAAVVDSAASATNVPFHSNFHQLDQFLLLALFARSQCLEHGTKAPNVALLHGPHGTGKSVYLQNAAASAGASFLKVRASDLFISHPGAVERGFERWMVLAQKLRPCVLAIEDADVMFPQEPAGSSTSDSLGGHRDGIQDENDADADDSASDLSNADRDMRLVYCAMSLFDAAAAAAAAASHTSPQGMTDDFGVAIVLVTSRGATSIHPLIRSRCDAEVSIPLPAAGFRLQLTSHLYHNLVSRLPWPSPPPAVVPATQEHDLVSYLVDACQGFSGGDLMHLFAQVELEAICHAACCPDESSPSVSQTLSKAAFAPHVTAARNRLTALASRTAHSDAVSTAVRWDDIGGLDLVKARLKEAVEGVYKHARHYARLGISPVRGVLLFGPPGTGKTLLARAVATESHANFLSVSVPDLVKGHVGESERTLRRVFARAVRLAPCVVFIDEIDALFGTVLDAQATQDANAAAPQHGFQFPPRTATIPNSNSTAASSLEAAKPGMRFNFAPRQPREGTSTLSPANTIKPLARVSAAIAPTPSFDRPALSLTSALPVVSSEMVVNPSDLSSATAGHSTSAKLLAQLLASIDAASKIDGIIILAATNRPHVLDKSLLRSNRLESHLFVPPPTAPERESILRVRLFPGLDRAPLADASVDLNWLQQVTEGFTGADLANLVREAGVAAIHRFSTSSALISAMSLQIGRGDFEQALLRVSPSTNAGQLNALKNWVHSL</sequence>
<name>A0A0D2WI55_CAPO3</name>
<dbReference type="SUPFAM" id="SSF52540">
    <property type="entry name" value="P-loop containing nucleoside triphosphate hydrolases"/>
    <property type="match status" value="2"/>
</dbReference>
<organism evidence="3 4">
    <name type="scientific">Capsaspora owczarzaki (strain ATCC 30864)</name>
    <dbReference type="NCBI Taxonomy" id="595528"/>
    <lineage>
        <taxon>Eukaryota</taxon>
        <taxon>Filasterea</taxon>
        <taxon>Capsaspora</taxon>
    </lineage>
</organism>
<dbReference type="RefSeq" id="XP_011270027.1">
    <property type="nucleotide sequence ID" value="XM_011271725.1"/>
</dbReference>
<dbReference type="STRING" id="595528.A0A0D2WI55"/>
<dbReference type="eggNOG" id="KOG0733">
    <property type="taxonomic scope" value="Eukaryota"/>
</dbReference>
<dbReference type="InParanoid" id="A0A0D2WI55"/>
<dbReference type="PROSITE" id="PS00674">
    <property type="entry name" value="AAA"/>
    <property type="match status" value="1"/>
</dbReference>
<feature type="region of interest" description="Disordered" evidence="1">
    <location>
        <begin position="123"/>
        <end position="146"/>
    </location>
</feature>
<feature type="compositionally biased region" description="Low complexity" evidence="1">
    <location>
        <begin position="42"/>
        <end position="54"/>
    </location>
</feature>
<dbReference type="GO" id="GO:0005524">
    <property type="term" value="F:ATP binding"/>
    <property type="evidence" value="ECO:0007669"/>
    <property type="project" value="InterPro"/>
</dbReference>
<dbReference type="InterPro" id="IPR027417">
    <property type="entry name" value="P-loop_NTPase"/>
</dbReference>
<evidence type="ECO:0000259" key="2">
    <source>
        <dbReference type="SMART" id="SM00382"/>
    </source>
</evidence>
<accession>A0A0D2WI55</accession>
<evidence type="ECO:0000256" key="1">
    <source>
        <dbReference type="SAM" id="MobiDB-lite"/>
    </source>
</evidence>
<evidence type="ECO:0000313" key="4">
    <source>
        <dbReference type="Proteomes" id="UP000008743"/>
    </source>
</evidence>
<dbReference type="InterPro" id="IPR050168">
    <property type="entry name" value="AAA_ATPase_domain"/>
</dbReference>
<dbReference type="InterPro" id="IPR003960">
    <property type="entry name" value="ATPase_AAA_CS"/>
</dbReference>
<dbReference type="Proteomes" id="UP000008743">
    <property type="component" value="Unassembled WGS sequence"/>
</dbReference>
<feature type="domain" description="AAA+ ATPase" evidence="2">
    <location>
        <begin position="606"/>
        <end position="852"/>
    </location>
</feature>
<dbReference type="PANTHER" id="PTHR23077">
    <property type="entry name" value="AAA-FAMILY ATPASE"/>
    <property type="match status" value="1"/>
</dbReference>
<feature type="compositionally biased region" description="Acidic residues" evidence="1">
    <location>
        <begin position="80"/>
        <end position="103"/>
    </location>
</feature>
<dbReference type="eggNOG" id="KOG0730">
    <property type="taxonomic scope" value="Eukaryota"/>
</dbReference>
<feature type="domain" description="AAA+ ATPase" evidence="2">
    <location>
        <begin position="274"/>
        <end position="452"/>
    </location>
</feature>
<dbReference type="Gene3D" id="1.10.8.60">
    <property type="match status" value="1"/>
</dbReference>
<feature type="region of interest" description="Disordered" evidence="1">
    <location>
        <begin position="348"/>
        <end position="381"/>
    </location>
</feature>
<gene>
    <name evidence="3" type="ORF">CAOG_008455</name>
</gene>
<dbReference type="GO" id="GO:0016887">
    <property type="term" value="F:ATP hydrolysis activity"/>
    <property type="evidence" value="ECO:0007669"/>
    <property type="project" value="InterPro"/>
</dbReference>
<protein>
    <recommendedName>
        <fullName evidence="2">AAA+ ATPase domain-containing protein</fullName>
    </recommendedName>
</protein>